<evidence type="ECO:0000256" key="5">
    <source>
        <dbReference type="ARBA" id="ARBA00022691"/>
    </source>
</evidence>
<dbReference type="Gene3D" id="3.30.300.110">
    <property type="entry name" value="Met-10+ protein-like domains"/>
    <property type="match status" value="1"/>
</dbReference>
<evidence type="ECO:0000256" key="3">
    <source>
        <dbReference type="ARBA" id="ARBA00022603"/>
    </source>
</evidence>
<reference evidence="11 12" key="1">
    <citation type="journal article" date="2016" name="Sci. Rep.">
        <title>Metabolic traits of an uncultured archaeal lineage -MSBL1- from brine pools of the Red Sea.</title>
        <authorList>
            <person name="Mwirichia R."/>
            <person name="Alam I."/>
            <person name="Rashid M."/>
            <person name="Vinu M."/>
            <person name="Ba-Alawi W."/>
            <person name="Anthony Kamau A."/>
            <person name="Kamanda Ngugi D."/>
            <person name="Goker M."/>
            <person name="Klenk H.P."/>
            <person name="Bajic V."/>
            <person name="Stingl U."/>
        </authorList>
    </citation>
    <scope>NUCLEOTIDE SEQUENCE [LARGE SCALE GENOMIC DNA]</scope>
    <source>
        <strain evidence="11">SCGC-AAA261F17</strain>
    </source>
</reference>
<dbReference type="Pfam" id="PF02475">
    <property type="entry name" value="TRM5-TYW2_MTfase"/>
    <property type="match status" value="1"/>
</dbReference>
<accession>A0A133V5N7</accession>
<keyword evidence="5" id="KW-0949">S-adenosyl-L-methionine</keyword>
<keyword evidence="6" id="KW-0819">tRNA processing</keyword>
<evidence type="ECO:0000256" key="4">
    <source>
        <dbReference type="ARBA" id="ARBA00022679"/>
    </source>
</evidence>
<evidence type="ECO:0000256" key="1">
    <source>
        <dbReference type="ARBA" id="ARBA00012807"/>
    </source>
</evidence>
<keyword evidence="4" id="KW-0808">Transferase</keyword>
<sequence length="280" mass="31611">MQPRNLREALEGELNEKELGELGRSFDIVGDIAILKIPDSLSSKKRVIGEALMNVHHNLKTVLRQTSPVRGEYRTRDLEVIAGKPTTITEHRESDCTFKVDLAKTYFSPRLAHERMRIAKKVESGEVVTNMFAGVGCYSVIIARHANSSKVYSIDKNPDAVEFMRHNIRVNKVGETVVPIEGDAREIIDSQLKERANRVLMPLPELGRDFLDVALRALKPEGGIIHFYDFGEEPNPFKSSLKFVQEAVSPKKVELLESRKVRSYAPNLYHVVLDLHIAKS</sequence>
<dbReference type="PROSITE" id="PS51684">
    <property type="entry name" value="SAM_MT_TRM5_TYW2"/>
    <property type="match status" value="1"/>
</dbReference>
<dbReference type="InterPro" id="IPR056744">
    <property type="entry name" value="TRM5/TYW2-like_N"/>
</dbReference>
<keyword evidence="2" id="KW-0963">Cytoplasm</keyword>
<dbReference type="FunFam" id="3.30.300.110:FF:000001">
    <property type="entry name" value="tRNA (guanine(37)-N1)-methyltransferase"/>
    <property type="match status" value="1"/>
</dbReference>
<evidence type="ECO:0000256" key="8">
    <source>
        <dbReference type="ARBA" id="ARBA00033392"/>
    </source>
</evidence>
<protein>
    <recommendedName>
        <fullName evidence="1">tRNA (guanine(37)-N(1))-methyltransferase</fullName>
        <ecNumber evidence="1">2.1.1.228</ecNumber>
    </recommendedName>
    <alternativeName>
        <fullName evidence="7">M1G-methyltransferase</fullName>
    </alternativeName>
    <alternativeName>
        <fullName evidence="8">tRNA [GM37] methyltransferase</fullName>
    </alternativeName>
</protein>
<dbReference type="PANTHER" id="PTHR23245:SF36">
    <property type="entry name" value="TRNA (GUANINE(37)-N1)-METHYLTRANSFERASE"/>
    <property type="match status" value="1"/>
</dbReference>
<dbReference type="Pfam" id="PF25133">
    <property type="entry name" value="TYW2_N_2"/>
    <property type="match status" value="1"/>
</dbReference>
<dbReference type="EC" id="2.1.1.228" evidence="1"/>
<keyword evidence="3" id="KW-0489">Methyltransferase</keyword>
<evidence type="ECO:0000256" key="6">
    <source>
        <dbReference type="ARBA" id="ARBA00022694"/>
    </source>
</evidence>
<dbReference type="PANTHER" id="PTHR23245">
    <property type="entry name" value="TRNA METHYLTRANSFERASE"/>
    <property type="match status" value="1"/>
</dbReference>
<organism evidence="11 12">
    <name type="scientific">candidate division MSBL1 archaeon SCGC-AAA261F17</name>
    <dbReference type="NCBI Taxonomy" id="1698274"/>
    <lineage>
        <taxon>Archaea</taxon>
        <taxon>Methanobacteriati</taxon>
        <taxon>Methanobacteriota</taxon>
        <taxon>candidate division MSBL1</taxon>
    </lineage>
</organism>
<comment type="caution">
    <text evidence="11">The sequence shown here is derived from an EMBL/GenBank/DDBJ whole genome shotgun (WGS) entry which is preliminary data.</text>
</comment>
<dbReference type="GO" id="GO:0002939">
    <property type="term" value="P:tRNA N1-guanine methylation"/>
    <property type="evidence" value="ECO:0007669"/>
    <property type="project" value="TreeGrafter"/>
</dbReference>
<dbReference type="InterPro" id="IPR030382">
    <property type="entry name" value="MeTrfase_TRM5/TYW2"/>
</dbReference>
<evidence type="ECO:0000256" key="9">
    <source>
        <dbReference type="ARBA" id="ARBA00047783"/>
    </source>
</evidence>
<evidence type="ECO:0000256" key="7">
    <source>
        <dbReference type="ARBA" id="ARBA00029736"/>
    </source>
</evidence>
<evidence type="ECO:0000256" key="2">
    <source>
        <dbReference type="ARBA" id="ARBA00022490"/>
    </source>
</evidence>
<dbReference type="InterPro" id="IPR056743">
    <property type="entry name" value="TRM5-TYW2-like_MTfase"/>
</dbReference>
<dbReference type="SUPFAM" id="SSF53335">
    <property type="entry name" value="S-adenosyl-L-methionine-dependent methyltransferases"/>
    <property type="match status" value="1"/>
</dbReference>
<gene>
    <name evidence="11" type="ORF">AKJ44_02160</name>
</gene>
<evidence type="ECO:0000259" key="10">
    <source>
        <dbReference type="PROSITE" id="PS51684"/>
    </source>
</evidence>
<dbReference type="GO" id="GO:0005737">
    <property type="term" value="C:cytoplasm"/>
    <property type="evidence" value="ECO:0007669"/>
    <property type="project" value="TreeGrafter"/>
</dbReference>
<keyword evidence="12" id="KW-1185">Reference proteome</keyword>
<dbReference type="Gene3D" id="3.40.50.150">
    <property type="entry name" value="Vaccinia Virus protein VP39"/>
    <property type="match status" value="1"/>
</dbReference>
<comment type="catalytic activity">
    <reaction evidence="9">
        <text>guanosine(37) in tRNA + S-adenosyl-L-methionine = N(1)-methylguanosine(37) in tRNA + S-adenosyl-L-homocysteine + H(+)</text>
        <dbReference type="Rhea" id="RHEA:36899"/>
        <dbReference type="Rhea" id="RHEA-COMP:10145"/>
        <dbReference type="Rhea" id="RHEA-COMP:10147"/>
        <dbReference type="ChEBI" id="CHEBI:15378"/>
        <dbReference type="ChEBI" id="CHEBI:57856"/>
        <dbReference type="ChEBI" id="CHEBI:59789"/>
        <dbReference type="ChEBI" id="CHEBI:73542"/>
        <dbReference type="ChEBI" id="CHEBI:74269"/>
        <dbReference type="EC" id="2.1.1.228"/>
    </reaction>
</comment>
<dbReference type="GO" id="GO:0052906">
    <property type="term" value="F:tRNA (guanine(37)-N1)-methyltransferase activity"/>
    <property type="evidence" value="ECO:0007669"/>
    <property type="project" value="UniProtKB-EC"/>
</dbReference>
<feature type="domain" description="SAM-dependent methyltransferase TRM5/TYW2-type" evidence="10">
    <location>
        <begin position="26"/>
        <end position="279"/>
    </location>
</feature>
<proteinExistence type="predicted"/>
<dbReference type="InterPro" id="IPR029063">
    <property type="entry name" value="SAM-dependent_MTases_sf"/>
</dbReference>
<evidence type="ECO:0000313" key="11">
    <source>
        <dbReference type="EMBL" id="KXB01754.1"/>
    </source>
</evidence>
<dbReference type="AlphaFoldDB" id="A0A133V5N7"/>
<name>A0A133V5N7_9EURY</name>
<dbReference type="CDD" id="cd02440">
    <property type="entry name" value="AdoMet_MTases"/>
    <property type="match status" value="1"/>
</dbReference>
<dbReference type="Proteomes" id="UP000070035">
    <property type="component" value="Unassembled WGS sequence"/>
</dbReference>
<evidence type="ECO:0000313" key="12">
    <source>
        <dbReference type="Proteomes" id="UP000070035"/>
    </source>
</evidence>
<dbReference type="EMBL" id="LHXY01000028">
    <property type="protein sequence ID" value="KXB01754.1"/>
    <property type="molecule type" value="Genomic_DNA"/>
</dbReference>